<sequence length="119" mass="12666">LGRRRPFIIAGGLFVIFSVLLIAYAREISIAIAPIALSNPEDGSAEFNAFVSRASIALAVLGFYVLDFSINASQACARALALDIPPLEQQDAGNAYAGRMLNIGSVLGYFVGYLDLRAI</sequence>
<dbReference type="EMBL" id="JAMZIH010009269">
    <property type="protein sequence ID" value="KAJ1670430.1"/>
    <property type="molecule type" value="Genomic_DNA"/>
</dbReference>
<gene>
    <name evidence="1" type="ORF">EV182_008214</name>
</gene>
<accession>A0ACC1H6M1</accession>
<protein>
    <submittedName>
        <fullName evidence="1">Uncharacterized protein</fullName>
    </submittedName>
</protein>
<organism evidence="1 2">
    <name type="scientific">Spiromyces aspiralis</name>
    <dbReference type="NCBI Taxonomy" id="68401"/>
    <lineage>
        <taxon>Eukaryota</taxon>
        <taxon>Fungi</taxon>
        <taxon>Fungi incertae sedis</taxon>
        <taxon>Zoopagomycota</taxon>
        <taxon>Kickxellomycotina</taxon>
        <taxon>Kickxellomycetes</taxon>
        <taxon>Kickxellales</taxon>
        <taxon>Kickxellaceae</taxon>
        <taxon>Spiromyces</taxon>
    </lineage>
</organism>
<proteinExistence type="predicted"/>
<name>A0ACC1H6M1_9FUNG</name>
<keyword evidence="2" id="KW-1185">Reference proteome</keyword>
<reference evidence="1" key="1">
    <citation type="submission" date="2022-06" db="EMBL/GenBank/DDBJ databases">
        <title>Phylogenomic reconstructions and comparative analyses of Kickxellomycotina fungi.</title>
        <authorList>
            <person name="Reynolds N.K."/>
            <person name="Stajich J.E."/>
            <person name="Barry K."/>
            <person name="Grigoriev I.V."/>
            <person name="Crous P."/>
            <person name="Smith M.E."/>
        </authorList>
    </citation>
    <scope>NUCLEOTIDE SEQUENCE</scope>
    <source>
        <strain evidence="1">RSA 2271</strain>
    </source>
</reference>
<comment type="caution">
    <text evidence="1">The sequence shown here is derived from an EMBL/GenBank/DDBJ whole genome shotgun (WGS) entry which is preliminary data.</text>
</comment>
<feature type="non-terminal residue" evidence="1">
    <location>
        <position position="119"/>
    </location>
</feature>
<dbReference type="Proteomes" id="UP001145114">
    <property type="component" value="Unassembled WGS sequence"/>
</dbReference>
<evidence type="ECO:0000313" key="1">
    <source>
        <dbReference type="EMBL" id="KAJ1670430.1"/>
    </source>
</evidence>
<evidence type="ECO:0000313" key="2">
    <source>
        <dbReference type="Proteomes" id="UP001145114"/>
    </source>
</evidence>
<feature type="non-terminal residue" evidence="1">
    <location>
        <position position="1"/>
    </location>
</feature>